<gene>
    <name evidence="2" type="ORF">SAMN04488026_100638</name>
</gene>
<reference evidence="2 3" key="1">
    <citation type="submission" date="2016-10" db="EMBL/GenBank/DDBJ databases">
        <authorList>
            <person name="de Groot N.N."/>
        </authorList>
    </citation>
    <scope>NUCLEOTIDE SEQUENCE [LARGE SCALE GENOMIC DNA]</scope>
    <source>
        <strain evidence="2 3">DSM 25294</strain>
    </source>
</reference>
<dbReference type="EMBL" id="FNEK01000006">
    <property type="protein sequence ID" value="SDI70997.1"/>
    <property type="molecule type" value="Genomic_DNA"/>
</dbReference>
<dbReference type="RefSeq" id="WP_093150409.1">
    <property type="nucleotide sequence ID" value="NZ_FNEK01000006.1"/>
</dbReference>
<organism evidence="2 3">
    <name type="scientific">Aliiruegeria lutimaris</name>
    <dbReference type="NCBI Taxonomy" id="571298"/>
    <lineage>
        <taxon>Bacteria</taxon>
        <taxon>Pseudomonadati</taxon>
        <taxon>Pseudomonadota</taxon>
        <taxon>Alphaproteobacteria</taxon>
        <taxon>Rhodobacterales</taxon>
        <taxon>Roseobacteraceae</taxon>
        <taxon>Aliiruegeria</taxon>
    </lineage>
</organism>
<feature type="domain" description="Phosphogluconate dehydrogenase (decarboxylating) C-terminal" evidence="1">
    <location>
        <begin position="122"/>
        <end position="276"/>
    </location>
</feature>
<dbReference type="Pfam" id="PF16896">
    <property type="entry name" value="PGDH_C"/>
    <property type="match status" value="1"/>
</dbReference>
<dbReference type="Gene3D" id="1.10.3640.10">
    <property type="entry name" value="Semialdehyde dehydrogenase-like, C-terminal"/>
    <property type="match status" value="1"/>
</dbReference>
<dbReference type="InterPro" id="IPR031663">
    <property type="entry name" value="PGDH_C"/>
</dbReference>
<evidence type="ECO:0000313" key="2">
    <source>
        <dbReference type="EMBL" id="SDI70997.1"/>
    </source>
</evidence>
<name>A0A1G8MT27_9RHOB</name>
<evidence type="ECO:0000313" key="3">
    <source>
        <dbReference type="Proteomes" id="UP000199382"/>
    </source>
</evidence>
<dbReference type="InterPro" id="IPR036291">
    <property type="entry name" value="NAD(P)-bd_dom_sf"/>
</dbReference>
<sequence length="276" mass="29912">MTKLALFGAGGKMGMRLGANLAKTDAFETLHVEVSEDGQKRVKETFGVDCVDPDTALAGADVIVLAVPDTLIGKISHAIIDKVKPGAMLFCLDGAAPFAGHLPERADVTYFMSHPCHPPIWNDEDTPEGRRDYFGGIAAKQGVVNVLIQGPESDYELGNEVARTIYAPVARSHRVTLKQFALLEPGLSETVNGSLMAVLRQAMDEVISKGVSYDCARDFLLGHMNIMGAVTFDQHKGVFSDAANKAIEYGIPVLMKDDWKRCFDDDEIAASVERIT</sequence>
<keyword evidence="3" id="KW-1185">Reference proteome</keyword>
<accession>A0A1G8MT27</accession>
<protein>
    <submittedName>
        <fullName evidence="2">Phosphogluconate dehydrogenase (Decarboxylating) C-term</fullName>
    </submittedName>
</protein>
<dbReference type="OrthoDB" id="1677316at2"/>
<dbReference type="STRING" id="571298.SAMN04488026_100638"/>
<dbReference type="Proteomes" id="UP000199382">
    <property type="component" value="Unassembled WGS sequence"/>
</dbReference>
<proteinExistence type="predicted"/>
<evidence type="ECO:0000259" key="1">
    <source>
        <dbReference type="Pfam" id="PF16896"/>
    </source>
</evidence>
<dbReference type="InterPro" id="IPR037161">
    <property type="entry name" value="Semialdehyde_DH-like_C"/>
</dbReference>
<dbReference type="Gene3D" id="3.40.50.720">
    <property type="entry name" value="NAD(P)-binding Rossmann-like Domain"/>
    <property type="match status" value="1"/>
</dbReference>
<dbReference type="SUPFAM" id="SSF51735">
    <property type="entry name" value="NAD(P)-binding Rossmann-fold domains"/>
    <property type="match status" value="1"/>
</dbReference>
<dbReference type="AlphaFoldDB" id="A0A1G8MT27"/>